<dbReference type="PANTHER" id="PTHR24410:SF23">
    <property type="entry name" value="BTB DOMAIN-CONTAINING PROTEIN-RELATED"/>
    <property type="match status" value="1"/>
</dbReference>
<dbReference type="InterPro" id="IPR011333">
    <property type="entry name" value="SKP1/BTB/POZ_sf"/>
</dbReference>
<dbReference type="CDD" id="cd18186">
    <property type="entry name" value="BTB_POZ_ZBTB_KLHL-like"/>
    <property type="match status" value="1"/>
</dbReference>
<organism evidence="2 3">
    <name type="scientific">Heterostelium pallidum (strain ATCC 26659 / Pp 5 / PN500)</name>
    <name type="common">Cellular slime mold</name>
    <name type="synonym">Polysphondylium pallidum</name>
    <dbReference type="NCBI Taxonomy" id="670386"/>
    <lineage>
        <taxon>Eukaryota</taxon>
        <taxon>Amoebozoa</taxon>
        <taxon>Evosea</taxon>
        <taxon>Eumycetozoa</taxon>
        <taxon>Dictyostelia</taxon>
        <taxon>Acytosteliales</taxon>
        <taxon>Acytosteliaceae</taxon>
        <taxon>Heterostelium</taxon>
    </lineage>
</organism>
<accession>D3BAP0</accession>
<dbReference type="STRING" id="670386.D3BAP0"/>
<dbReference type="AlphaFoldDB" id="D3BAP0"/>
<dbReference type="PROSITE" id="PS50097">
    <property type="entry name" value="BTB"/>
    <property type="match status" value="1"/>
</dbReference>
<dbReference type="SUPFAM" id="SSF49785">
    <property type="entry name" value="Galactose-binding domain-like"/>
    <property type="match status" value="1"/>
</dbReference>
<reference evidence="2 3" key="1">
    <citation type="journal article" date="2011" name="Genome Res.">
        <title>Phylogeny-wide analysis of social amoeba genomes highlights ancient origins for complex intercellular communication.</title>
        <authorList>
            <person name="Heidel A.J."/>
            <person name="Lawal H.M."/>
            <person name="Felder M."/>
            <person name="Schilde C."/>
            <person name="Helps N.R."/>
            <person name="Tunggal B."/>
            <person name="Rivero F."/>
            <person name="John U."/>
            <person name="Schleicher M."/>
            <person name="Eichinger L."/>
            <person name="Platzer M."/>
            <person name="Noegel A.A."/>
            <person name="Schaap P."/>
            <person name="Gloeckner G."/>
        </authorList>
    </citation>
    <scope>NUCLEOTIDE SEQUENCE [LARGE SCALE GENOMIC DNA]</scope>
    <source>
        <strain evidence="3">ATCC 26659 / Pp 5 / PN500</strain>
    </source>
</reference>
<comment type="caution">
    <text evidence="2">The sequence shown here is derived from an EMBL/GenBank/DDBJ whole genome shotgun (WGS) entry which is preliminary data.</text>
</comment>
<dbReference type="Gene3D" id="1.25.40.420">
    <property type="match status" value="1"/>
</dbReference>
<proteinExistence type="predicted"/>
<dbReference type="InParanoid" id="D3BAP0"/>
<dbReference type="Pfam" id="PF07707">
    <property type="entry name" value="BACK"/>
    <property type="match status" value="1"/>
</dbReference>
<evidence type="ECO:0000313" key="3">
    <source>
        <dbReference type="Proteomes" id="UP000001396"/>
    </source>
</evidence>
<name>D3BAP0_HETP5</name>
<dbReference type="EMBL" id="ADBJ01000025">
    <property type="protein sequence ID" value="EFA81627.1"/>
    <property type="molecule type" value="Genomic_DNA"/>
</dbReference>
<dbReference type="InterPro" id="IPR008979">
    <property type="entry name" value="Galactose-bd-like_sf"/>
</dbReference>
<dbReference type="Proteomes" id="UP000001396">
    <property type="component" value="Unassembled WGS sequence"/>
</dbReference>
<dbReference type="OMA" id="YAAPKNW"/>
<dbReference type="SMART" id="SM00875">
    <property type="entry name" value="BACK"/>
    <property type="match status" value="1"/>
</dbReference>
<dbReference type="InterPro" id="IPR011705">
    <property type="entry name" value="BACK"/>
</dbReference>
<dbReference type="InterPro" id="IPR051481">
    <property type="entry name" value="BTB-POZ/Galectin-3-binding"/>
</dbReference>
<gene>
    <name evidence="2" type="ORF">PPL_05618</name>
</gene>
<dbReference type="Gene3D" id="3.30.710.10">
    <property type="entry name" value="Potassium Channel Kv1.1, Chain A"/>
    <property type="match status" value="1"/>
</dbReference>
<keyword evidence="3" id="KW-1185">Reference proteome</keyword>
<dbReference type="SMART" id="SM00225">
    <property type="entry name" value="BTB"/>
    <property type="match status" value="1"/>
</dbReference>
<dbReference type="Gene3D" id="2.60.120.260">
    <property type="entry name" value="Galactose-binding domain-like"/>
    <property type="match status" value="1"/>
</dbReference>
<dbReference type="Pfam" id="PF00651">
    <property type="entry name" value="BTB"/>
    <property type="match status" value="1"/>
</dbReference>
<dbReference type="SUPFAM" id="SSF54695">
    <property type="entry name" value="POZ domain"/>
    <property type="match status" value="1"/>
</dbReference>
<dbReference type="PANTHER" id="PTHR24410">
    <property type="entry name" value="HL07962P-RELATED"/>
    <property type="match status" value="1"/>
</dbReference>
<dbReference type="GeneID" id="31361102"/>
<dbReference type="InterPro" id="IPR000210">
    <property type="entry name" value="BTB/POZ_dom"/>
</dbReference>
<feature type="domain" description="BTB" evidence="1">
    <location>
        <begin position="80"/>
        <end position="135"/>
    </location>
</feature>
<protein>
    <recommendedName>
        <fullName evidence="1">BTB domain-containing protein</fullName>
    </recommendedName>
</protein>
<evidence type="ECO:0000259" key="1">
    <source>
        <dbReference type="PROSITE" id="PS50097"/>
    </source>
</evidence>
<sequence length="515" mass="58851">MKINVKRDFLQIMVAGVGNNRLRKRFMSDFSYYFNNPELSDIMVQVVGCSDDYIECSSSDKERELQSSGGITGNNGTDTFYAHKFVLSARSPVLMRMLSSSMMEAASSVISMQFSKDTVQCILRYLYSGQIDLVPALVLDVLSCADYYSLEELREYCGWYSMRICMEGDPEMDICKVLYAAERYRLDKIKTLCFEFITQHSMDILLSSPNWHLLTEDSVIAILKQDSLRVPEVEIFDSLVRWAKKQYSILKDISCEEIVEIDFLKKKLQKPLECIRFASMSSHQLSKHIEASGLVDRDIMYEAYRYLATKETPKQLDMAVVRQGVTDFTFSTPGDTKGVFYYFGTVEDTDDYESPSIRKTVKVSSSSMSIGYPTPFVSRTPTNMYTDKLPNSYYSVDIGSKYVLCPNYYTMRYAGDSQGSIYAAPKNWQLLGSLDGEQWDILTTHHNDTSLKEGYSISGWPIDSIHSYRHLKIQMTGPNQRDGDELCVCCFEVYGRLVKLEEDSNLITEENDSSE</sequence>
<evidence type="ECO:0000313" key="2">
    <source>
        <dbReference type="EMBL" id="EFA81627.1"/>
    </source>
</evidence>
<dbReference type="RefSeq" id="XP_020433744.1">
    <property type="nucleotide sequence ID" value="XM_020576495.1"/>
</dbReference>